<name>A0A1T5M3S8_9BACT</name>
<dbReference type="Pfam" id="PF13727">
    <property type="entry name" value="CoA_binding_3"/>
    <property type="match status" value="1"/>
</dbReference>
<evidence type="ECO:0000313" key="5">
    <source>
        <dbReference type="Proteomes" id="UP000190961"/>
    </source>
</evidence>
<protein>
    <submittedName>
        <fullName evidence="4">NDP-sugar epimerase, includes UDP-GlcNAc-inverting 4,6-dehydratase FlaA1 and capsular polysaccharide biosynthesis protein EpsC</fullName>
    </submittedName>
</protein>
<keyword evidence="5" id="KW-1185">Reference proteome</keyword>
<gene>
    <name evidence="4" type="ORF">SAMN05660236_4313</name>
</gene>
<dbReference type="Pfam" id="PF02719">
    <property type="entry name" value="Polysacc_synt_2"/>
    <property type="match status" value="1"/>
</dbReference>
<sequence length="633" mass="72286">MFQDIINRLTFLPRWVIILIDLSVIALSLGLAFFMRFNFNVNTIDMFDPSYSIPIALFISLISTLLTKSYAGIVRYTGIQDAVRILYTEFLSLSFLIILNLIYFYNVGKNLIPYSVLFISFFVSSLLLYQYRLIVKSVFSYYKSSFPNKIPVLIFGAGVAGFLTKQAIEADMTGQYKLIAFLDDDVKKNRKDINGTKIYSYDKLPELVLKHKIKKIIIAVKNLSIERKNEIVDDALNHLIRVSYVTSFDKWLRNDWDVKEIRDVNIEDLLGREVIKLDNKSIETEISGKVIFITGGAGSIGSELARQVLSYKPHTLVLIDQAESPLYEIERELRAKNQQTKLFVFVANVCNKSRIRKIFNEFKPHTLFHAAAYKHVPLMESNPSEAVSVNIFGTKLLADLAVEFRVQKFVMISTDKAVNPTNVMGCTKRIAEIYVQSLNRHLEKTGMGKTSFVTTRFGNVLGSNGSVIPIFKEQIKKGGPITVTHPEITRFFMTIPEACELVIEAGVMGYGGEIFIFDMGKPVKIFDLARKMIKLSGKELNKDIEIVFTGLRDGEKLYEELLSDQENTIPTHHEKILKAKVSEYQYDEVCRNLDLLEEFIDDKNEHKMVTLMKEVVPEYKSSYSRFEALDIAH</sequence>
<proteinExistence type="inferred from homology"/>
<accession>A0A1T5M3S8</accession>
<dbReference type="InterPro" id="IPR036291">
    <property type="entry name" value="NAD(P)-bd_dom_sf"/>
</dbReference>
<feature type="transmembrane region" description="Helical" evidence="2">
    <location>
        <begin position="12"/>
        <end position="35"/>
    </location>
</feature>
<comment type="similarity">
    <text evidence="1">Belongs to the polysaccharide synthase family.</text>
</comment>
<feature type="transmembrane region" description="Helical" evidence="2">
    <location>
        <begin position="111"/>
        <end position="129"/>
    </location>
</feature>
<feature type="transmembrane region" description="Helical" evidence="2">
    <location>
        <begin position="55"/>
        <end position="73"/>
    </location>
</feature>
<dbReference type="AlphaFoldDB" id="A0A1T5M3S8"/>
<feature type="domain" description="Polysaccharide biosynthesis protein CapD-like" evidence="3">
    <location>
        <begin position="291"/>
        <end position="580"/>
    </location>
</feature>
<keyword evidence="2" id="KW-1133">Transmembrane helix</keyword>
<evidence type="ECO:0000313" key="4">
    <source>
        <dbReference type="EMBL" id="SKC82907.1"/>
    </source>
</evidence>
<dbReference type="EMBL" id="FUZU01000003">
    <property type="protein sequence ID" value="SKC82907.1"/>
    <property type="molecule type" value="Genomic_DNA"/>
</dbReference>
<dbReference type="Proteomes" id="UP000190961">
    <property type="component" value="Unassembled WGS sequence"/>
</dbReference>
<evidence type="ECO:0000259" key="3">
    <source>
        <dbReference type="Pfam" id="PF02719"/>
    </source>
</evidence>
<organism evidence="4 5">
    <name type="scientific">Ohtaekwangia koreensis</name>
    <dbReference type="NCBI Taxonomy" id="688867"/>
    <lineage>
        <taxon>Bacteria</taxon>
        <taxon>Pseudomonadati</taxon>
        <taxon>Bacteroidota</taxon>
        <taxon>Cytophagia</taxon>
        <taxon>Cytophagales</taxon>
        <taxon>Fulvivirgaceae</taxon>
        <taxon>Ohtaekwangia</taxon>
    </lineage>
</organism>
<dbReference type="Gene3D" id="3.40.50.720">
    <property type="entry name" value="NAD(P)-binding Rossmann-like Domain"/>
    <property type="match status" value="2"/>
</dbReference>
<dbReference type="PANTHER" id="PTHR43318:SF1">
    <property type="entry name" value="POLYSACCHARIDE BIOSYNTHESIS PROTEIN EPSC-RELATED"/>
    <property type="match status" value="1"/>
</dbReference>
<reference evidence="4 5" key="1">
    <citation type="submission" date="2017-02" db="EMBL/GenBank/DDBJ databases">
        <authorList>
            <person name="Peterson S.W."/>
        </authorList>
    </citation>
    <scope>NUCLEOTIDE SEQUENCE [LARGE SCALE GENOMIC DNA]</scope>
    <source>
        <strain evidence="4 5">DSM 25262</strain>
    </source>
</reference>
<dbReference type="PANTHER" id="PTHR43318">
    <property type="entry name" value="UDP-N-ACETYLGLUCOSAMINE 4,6-DEHYDRATASE"/>
    <property type="match status" value="1"/>
</dbReference>
<dbReference type="STRING" id="688867.SAMN05660236_4313"/>
<dbReference type="SUPFAM" id="SSF51735">
    <property type="entry name" value="NAD(P)-binding Rossmann-fold domains"/>
    <property type="match status" value="2"/>
</dbReference>
<keyword evidence="2" id="KW-0812">Transmembrane</keyword>
<evidence type="ECO:0000256" key="1">
    <source>
        <dbReference type="ARBA" id="ARBA00007430"/>
    </source>
</evidence>
<keyword evidence="2" id="KW-0472">Membrane</keyword>
<feature type="transmembrane region" description="Helical" evidence="2">
    <location>
        <begin position="85"/>
        <end position="105"/>
    </location>
</feature>
<dbReference type="InterPro" id="IPR051203">
    <property type="entry name" value="Polysaccharide_Synthase-Rel"/>
</dbReference>
<evidence type="ECO:0000256" key="2">
    <source>
        <dbReference type="SAM" id="Phobius"/>
    </source>
</evidence>
<dbReference type="InterPro" id="IPR003869">
    <property type="entry name" value="Polysac_CapD-like"/>
</dbReference>
<feature type="transmembrane region" description="Helical" evidence="2">
    <location>
        <begin position="150"/>
        <end position="168"/>
    </location>
</feature>
<dbReference type="CDD" id="cd05237">
    <property type="entry name" value="UDP_invert_4-6DH_SDR_e"/>
    <property type="match status" value="1"/>
</dbReference>